<evidence type="ECO:0000313" key="3">
    <source>
        <dbReference type="Proteomes" id="UP000014227"/>
    </source>
</evidence>
<evidence type="ECO:0000256" key="1">
    <source>
        <dbReference type="SAM" id="MobiDB-lite"/>
    </source>
</evidence>
<organism evidence="2 3">
    <name type="scientific">Chthonomonas calidirosea (strain DSM 23976 / ICMP 18418 / T49)</name>
    <dbReference type="NCBI Taxonomy" id="1303518"/>
    <lineage>
        <taxon>Bacteria</taxon>
        <taxon>Bacillati</taxon>
        <taxon>Armatimonadota</taxon>
        <taxon>Chthonomonadia</taxon>
        <taxon>Chthonomonadales</taxon>
        <taxon>Chthonomonadaceae</taxon>
        <taxon>Chthonomonas</taxon>
    </lineage>
</organism>
<dbReference type="eggNOG" id="COG0457">
    <property type="taxonomic scope" value="Bacteria"/>
</dbReference>
<feature type="compositionally biased region" description="Acidic residues" evidence="1">
    <location>
        <begin position="158"/>
        <end position="187"/>
    </location>
</feature>
<dbReference type="Proteomes" id="UP000014227">
    <property type="component" value="Chromosome I"/>
</dbReference>
<dbReference type="Pfam" id="PF10722">
    <property type="entry name" value="YbjN"/>
    <property type="match status" value="1"/>
</dbReference>
<protein>
    <submittedName>
        <fullName evidence="2">Putative bacterial sensory transduction regulator</fullName>
    </submittedName>
</protein>
<dbReference type="EMBL" id="HF951689">
    <property type="protein sequence ID" value="CCW34086.1"/>
    <property type="molecule type" value="Genomic_DNA"/>
</dbReference>
<dbReference type="RefSeq" id="WP_016481650.1">
    <property type="nucleotide sequence ID" value="NC_021487.1"/>
</dbReference>
<reference evidence="3" key="1">
    <citation type="submission" date="2013-03" db="EMBL/GenBank/DDBJ databases">
        <title>Genome sequence of Chthonomonas calidirosea, the first sequenced genome from the Armatimonadetes phylum (formally candidate division OP10).</title>
        <authorList>
            <person name="Lee K.C.Y."/>
            <person name="Morgan X.C."/>
            <person name="Dunfield P.F."/>
            <person name="Tamas I."/>
            <person name="Houghton K.M."/>
            <person name="Vyssotski M."/>
            <person name="Ryan J.L.J."/>
            <person name="Lagutin K."/>
            <person name="McDonald I.R."/>
            <person name="Stott M.B."/>
        </authorList>
    </citation>
    <scope>NUCLEOTIDE SEQUENCE [LARGE SCALE GENOMIC DNA]</scope>
    <source>
        <strain evidence="3">DSM 23976 / ICMP 18418 / T49</strain>
    </source>
</reference>
<dbReference type="AlphaFoldDB" id="S0ESA8"/>
<dbReference type="STRING" id="454171.CP488_00908"/>
<dbReference type="OrthoDB" id="460352at2"/>
<evidence type="ECO:0000313" key="2">
    <source>
        <dbReference type="EMBL" id="CCW34086.1"/>
    </source>
</evidence>
<feature type="region of interest" description="Disordered" evidence="1">
    <location>
        <begin position="156"/>
        <end position="187"/>
    </location>
</feature>
<proteinExistence type="predicted"/>
<dbReference type="Gene3D" id="3.30.1460.10">
    <property type="match status" value="1"/>
</dbReference>
<dbReference type="InParanoid" id="S0ESA8"/>
<dbReference type="HOGENOM" id="CLU_1445281_0_0_0"/>
<dbReference type="InterPro" id="IPR019660">
    <property type="entry name" value="Put_sensory_transdc_reg_YbjN"/>
</dbReference>
<keyword evidence="3" id="KW-1185">Reference proteome</keyword>
<gene>
    <name evidence="2" type="ORF">CCALI_00249</name>
</gene>
<dbReference type="PATRIC" id="fig|1303518.3.peg.251"/>
<name>S0ESA8_CHTCT</name>
<dbReference type="KEGG" id="ccz:CCALI_00249"/>
<accession>S0ESA8</accession>
<sequence length="187" mass="21234">MAVTLGQLTDIFKEANAAVFTDNEKMLLYPFVHQNQQMLVYITLAEDGEYVRFIIPCYLNLNAARNREALLMKLMEQNRTLKLLKFGVDPEDGEITVSIELPVEDSPLTAGQVHRCMYTLTHVAMNERERLLSLIQTGIYPDSRNEEFQTIVSNLLSGDEETEEGHEAETEETDLLEEADGDTTSEE</sequence>